<organism evidence="2 3">
    <name type="scientific">Malassezia caprae</name>
    <dbReference type="NCBI Taxonomy" id="1381934"/>
    <lineage>
        <taxon>Eukaryota</taxon>
        <taxon>Fungi</taxon>
        <taxon>Dikarya</taxon>
        <taxon>Basidiomycota</taxon>
        <taxon>Ustilaginomycotina</taxon>
        <taxon>Malasseziomycetes</taxon>
        <taxon>Malasseziales</taxon>
        <taxon>Malasseziaceae</taxon>
        <taxon>Malassezia</taxon>
    </lineage>
</organism>
<gene>
    <name evidence="2" type="ORF">MCAP1_002958</name>
</gene>
<protein>
    <submittedName>
        <fullName evidence="2">Uncharacterized protein</fullName>
    </submittedName>
</protein>
<reference evidence="2" key="1">
    <citation type="submission" date="2023-03" db="EMBL/GenBank/DDBJ databases">
        <title>Mating type loci evolution in Malassezia.</title>
        <authorList>
            <person name="Coelho M.A."/>
        </authorList>
    </citation>
    <scope>NUCLEOTIDE SEQUENCE</scope>
    <source>
        <strain evidence="2">CBS 10434</strain>
    </source>
</reference>
<evidence type="ECO:0000313" key="2">
    <source>
        <dbReference type="EMBL" id="WFD20706.1"/>
    </source>
</evidence>
<evidence type="ECO:0000256" key="1">
    <source>
        <dbReference type="SAM" id="MobiDB-lite"/>
    </source>
</evidence>
<feature type="region of interest" description="Disordered" evidence="1">
    <location>
        <begin position="513"/>
        <end position="534"/>
    </location>
</feature>
<sequence>MTSWCLYAAERLALAPDERLGYWQDFVASQGQDGTTEDRTLFSRALREDAASLRSHEERLAFARCVRYLSRERSEIKPWLSEDALRLLFQVQNEVNPVPENQLSVEVLITFCNLQQHEPKWLEYMASLYMRVLMKIVADPEFHVSTADPNAYTFPVLLALSHVASSARFQALARAERAALLPPILQLLRTYGPPSDVPLDSWAPPHFYGALMATAFYVVREEVDDTGDLHALAMRAVLYEEPQAPCPVSMLTAAAANILAVLAAPETPDMDPGLLFDLGRKIARLLFSMVTLYVDLEGDAKKELLKKHKVGMQLETLLLPLSGQLLRMLGALEDLRPIVEEIFCTTEPPKKPREAQDGHEPNKETLRGLEHRGLYARSNKISAMMSSQTMPMVAMIIAYCMYTASQENMDLFIERFGYEACAGVMISEMSEEDYTKLKTAAEDMDERSPLGTVTVYDEDDEDVPEDAMPPEELLERLQRLQEYGITHGNPVEEAAKLGILERLEARVEARQRANEARELAEAEAEVAKLHLGRS</sequence>
<dbReference type="EMBL" id="CP119913">
    <property type="protein sequence ID" value="WFD20706.1"/>
    <property type="molecule type" value="Genomic_DNA"/>
</dbReference>
<name>A0AAF0IWJ6_9BASI</name>
<dbReference type="AlphaFoldDB" id="A0AAF0IWJ6"/>
<keyword evidence="3" id="KW-1185">Reference proteome</keyword>
<dbReference type="Proteomes" id="UP001220961">
    <property type="component" value="Chromosome 6"/>
</dbReference>
<proteinExistence type="predicted"/>
<accession>A0AAF0IWJ6</accession>
<evidence type="ECO:0000313" key="3">
    <source>
        <dbReference type="Proteomes" id="UP001220961"/>
    </source>
</evidence>
<feature type="compositionally biased region" description="Basic and acidic residues" evidence="1">
    <location>
        <begin position="513"/>
        <end position="528"/>
    </location>
</feature>